<name>A0ACD1GCH1_9EURO</name>
<organism evidence="1 2">
    <name type="scientific">Aspergillus brunneoviolaceus CBS 621.78</name>
    <dbReference type="NCBI Taxonomy" id="1450534"/>
    <lineage>
        <taxon>Eukaryota</taxon>
        <taxon>Fungi</taxon>
        <taxon>Dikarya</taxon>
        <taxon>Ascomycota</taxon>
        <taxon>Pezizomycotina</taxon>
        <taxon>Eurotiomycetes</taxon>
        <taxon>Eurotiomycetidae</taxon>
        <taxon>Eurotiales</taxon>
        <taxon>Aspergillaceae</taxon>
        <taxon>Aspergillus</taxon>
        <taxon>Aspergillus subgen. Circumdati</taxon>
    </lineage>
</organism>
<reference evidence="1" key="1">
    <citation type="submission" date="2018-02" db="EMBL/GenBank/DDBJ databases">
        <title>The genomes of Aspergillus section Nigri reveals drivers in fungal speciation.</title>
        <authorList>
            <consortium name="DOE Joint Genome Institute"/>
            <person name="Vesth T.C."/>
            <person name="Nybo J."/>
            <person name="Theobald S."/>
            <person name="Brandl J."/>
            <person name="Frisvad J.C."/>
            <person name="Nielsen K.F."/>
            <person name="Lyhne E.K."/>
            <person name="Kogle M.E."/>
            <person name="Kuo A."/>
            <person name="Riley R."/>
            <person name="Clum A."/>
            <person name="Nolan M."/>
            <person name="Lipzen A."/>
            <person name="Salamov A."/>
            <person name="Henrissat B."/>
            <person name="Wiebenga A."/>
            <person name="De vries R.P."/>
            <person name="Grigoriev I.V."/>
            <person name="Mortensen U.H."/>
            <person name="Andersen M.R."/>
            <person name="Baker S.E."/>
        </authorList>
    </citation>
    <scope>NUCLEOTIDE SEQUENCE</scope>
    <source>
        <strain evidence="1">CBS 621.78</strain>
    </source>
</reference>
<evidence type="ECO:0000313" key="1">
    <source>
        <dbReference type="EMBL" id="RAH46995.1"/>
    </source>
</evidence>
<dbReference type="Proteomes" id="UP000249057">
    <property type="component" value="Unassembled WGS sequence"/>
</dbReference>
<dbReference type="EMBL" id="KZ825333">
    <property type="protein sequence ID" value="RAH46995.1"/>
    <property type="molecule type" value="Genomic_DNA"/>
</dbReference>
<gene>
    <name evidence="1" type="ORF">BO95DRAFT_513485</name>
</gene>
<protein>
    <submittedName>
        <fullName evidence="1">Uncharacterized protein</fullName>
    </submittedName>
</protein>
<sequence length="255" mass="27254">MRYTYITLALALGSIAAYSPDSWTFGYGFYLGPPAHGQITKATYSIAAPGVPQGTTVKDPRDEVWTSIWIGVSATQGDASNSLYQPLFNWSPDQKSQGCSAGAEEWCVAATGQVAQPYVPVAKDAPVDFESQLTRPTFSIYTFGLLTVQNQNQVHQSVRIADTLVSQQTDPLTKPLQYLYSADECYTGSGTCGSLPGYSWTNITIVLSEADPLFGQTLSLVGATSSPRGFLTADGGSVWHAEVVGISVDDFGATH</sequence>
<evidence type="ECO:0000313" key="2">
    <source>
        <dbReference type="Proteomes" id="UP000249057"/>
    </source>
</evidence>
<accession>A0ACD1GCH1</accession>
<proteinExistence type="predicted"/>
<keyword evidence="2" id="KW-1185">Reference proteome</keyword>